<dbReference type="WBParaSite" id="Pan_g17477.t1">
    <property type="protein sequence ID" value="Pan_g17477.t1"/>
    <property type="gene ID" value="Pan_g17477"/>
</dbReference>
<reference evidence="2" key="1">
    <citation type="journal article" date="2013" name="Genetics">
        <title>The draft genome and transcriptome of Panagrellus redivivus are shaped by the harsh demands of a free-living lifestyle.</title>
        <authorList>
            <person name="Srinivasan J."/>
            <person name="Dillman A.R."/>
            <person name="Macchietto M.G."/>
            <person name="Heikkinen L."/>
            <person name="Lakso M."/>
            <person name="Fracchia K.M."/>
            <person name="Antoshechkin I."/>
            <person name="Mortazavi A."/>
            <person name="Wong G."/>
            <person name="Sternberg P.W."/>
        </authorList>
    </citation>
    <scope>NUCLEOTIDE SEQUENCE [LARGE SCALE GENOMIC DNA]</scope>
    <source>
        <strain evidence="2">MT8872</strain>
    </source>
</reference>
<name>A0A7E4ZU63_PANRE</name>
<proteinExistence type="predicted"/>
<feature type="signal peptide" evidence="1">
    <location>
        <begin position="1"/>
        <end position="25"/>
    </location>
</feature>
<evidence type="ECO:0000313" key="3">
    <source>
        <dbReference type="WBParaSite" id="Pan_g17477.t1"/>
    </source>
</evidence>
<dbReference type="Proteomes" id="UP000492821">
    <property type="component" value="Unassembled WGS sequence"/>
</dbReference>
<organism evidence="2 3">
    <name type="scientific">Panagrellus redivivus</name>
    <name type="common">Microworm</name>
    <dbReference type="NCBI Taxonomy" id="6233"/>
    <lineage>
        <taxon>Eukaryota</taxon>
        <taxon>Metazoa</taxon>
        <taxon>Ecdysozoa</taxon>
        <taxon>Nematoda</taxon>
        <taxon>Chromadorea</taxon>
        <taxon>Rhabditida</taxon>
        <taxon>Tylenchina</taxon>
        <taxon>Panagrolaimomorpha</taxon>
        <taxon>Panagrolaimoidea</taxon>
        <taxon>Panagrolaimidae</taxon>
        <taxon>Panagrellus</taxon>
    </lineage>
</organism>
<feature type="chain" id="PRO_5029020001" evidence="1">
    <location>
        <begin position="26"/>
        <end position="90"/>
    </location>
</feature>
<accession>A0A7E4ZU63</accession>
<keyword evidence="1" id="KW-0732">Signal</keyword>
<protein>
    <submittedName>
        <fullName evidence="3">Secreted protein</fullName>
    </submittedName>
</protein>
<dbReference type="AlphaFoldDB" id="A0A7E4ZU63"/>
<reference evidence="3" key="2">
    <citation type="submission" date="2020-10" db="UniProtKB">
        <authorList>
            <consortium name="WormBaseParasite"/>
        </authorList>
    </citation>
    <scope>IDENTIFICATION</scope>
</reference>
<keyword evidence="2" id="KW-1185">Reference proteome</keyword>
<evidence type="ECO:0000256" key="1">
    <source>
        <dbReference type="SAM" id="SignalP"/>
    </source>
</evidence>
<evidence type="ECO:0000313" key="2">
    <source>
        <dbReference type="Proteomes" id="UP000492821"/>
    </source>
</evidence>
<sequence>MIIFGAFKVAVTLAMVFLATIPSEALRGGLIRSGRETHVNCIDDPSMFFARPIRSPSYRNLIRFGHPRRQRFMVRLRRGDSEEEESNRFG</sequence>